<sequence length="98" mass="10933">MSTEQSTPERIEALLREALQPLELQLSDDSHKHARHAGARERGGGHYDLRVVSDRFEGLNPVARQRLIYQILGPLQSEIHALSMRTLTPAEAAAERPA</sequence>
<evidence type="ECO:0000256" key="1">
    <source>
        <dbReference type="RuleBase" id="RU003860"/>
    </source>
</evidence>
<keyword evidence="3" id="KW-1185">Reference proteome</keyword>
<dbReference type="EMBL" id="JBBPCO010000002">
    <property type="protein sequence ID" value="MEK8088858.1"/>
    <property type="molecule type" value="Genomic_DNA"/>
</dbReference>
<name>A0ABU9D8N5_9PROT</name>
<evidence type="ECO:0000313" key="3">
    <source>
        <dbReference type="Proteomes" id="UP001446205"/>
    </source>
</evidence>
<protein>
    <submittedName>
        <fullName evidence="2">BolA family protein</fullName>
    </submittedName>
</protein>
<organism evidence="2 3">
    <name type="scientific">Thermithiobacillus plumbiphilus</name>
    <dbReference type="NCBI Taxonomy" id="1729899"/>
    <lineage>
        <taxon>Bacteria</taxon>
        <taxon>Pseudomonadati</taxon>
        <taxon>Pseudomonadota</taxon>
        <taxon>Acidithiobacillia</taxon>
        <taxon>Acidithiobacillales</taxon>
        <taxon>Thermithiobacillaceae</taxon>
        <taxon>Thermithiobacillus</taxon>
    </lineage>
</organism>
<dbReference type="Proteomes" id="UP001446205">
    <property type="component" value="Unassembled WGS sequence"/>
</dbReference>
<dbReference type="PANTHER" id="PTHR46230:SF7">
    <property type="entry name" value="BOLA-LIKE PROTEIN 1"/>
    <property type="match status" value="1"/>
</dbReference>
<dbReference type="Gene3D" id="3.10.20.90">
    <property type="entry name" value="Phosphatidylinositol 3-kinase Catalytic Subunit, Chain A, domain 1"/>
    <property type="match status" value="1"/>
</dbReference>
<proteinExistence type="inferred from homology"/>
<gene>
    <name evidence="2" type="ORF">WOB96_03685</name>
</gene>
<reference evidence="2 3" key="1">
    <citation type="submission" date="2024-04" db="EMBL/GenBank/DDBJ databases">
        <authorList>
            <person name="Abashina T."/>
            <person name="Shaikin A."/>
        </authorList>
    </citation>
    <scope>NUCLEOTIDE SEQUENCE [LARGE SCALE GENOMIC DNA]</scope>
    <source>
        <strain evidence="2 3">AAFK</strain>
    </source>
</reference>
<comment type="caution">
    <text evidence="2">The sequence shown here is derived from an EMBL/GenBank/DDBJ whole genome shotgun (WGS) entry which is preliminary data.</text>
</comment>
<dbReference type="InterPro" id="IPR036065">
    <property type="entry name" value="BolA-like_sf"/>
</dbReference>
<dbReference type="Pfam" id="PF01722">
    <property type="entry name" value="BolA"/>
    <property type="match status" value="1"/>
</dbReference>
<comment type="similarity">
    <text evidence="1">Belongs to the BolA/IbaG family.</text>
</comment>
<dbReference type="PANTHER" id="PTHR46230">
    <property type="match status" value="1"/>
</dbReference>
<evidence type="ECO:0000313" key="2">
    <source>
        <dbReference type="EMBL" id="MEK8088858.1"/>
    </source>
</evidence>
<dbReference type="RefSeq" id="WP_341369923.1">
    <property type="nucleotide sequence ID" value="NZ_JBBPCO010000002.1"/>
</dbReference>
<dbReference type="PIRSF" id="PIRSF003113">
    <property type="entry name" value="BolA"/>
    <property type="match status" value="1"/>
</dbReference>
<dbReference type="InterPro" id="IPR002634">
    <property type="entry name" value="BolA"/>
</dbReference>
<dbReference type="SUPFAM" id="SSF82657">
    <property type="entry name" value="BolA-like"/>
    <property type="match status" value="1"/>
</dbReference>
<accession>A0ABU9D8N5</accession>